<feature type="compositionally biased region" description="Low complexity" evidence="1">
    <location>
        <begin position="1086"/>
        <end position="1106"/>
    </location>
</feature>
<reference evidence="5 6" key="1">
    <citation type="submission" date="2019-06" db="EMBL/GenBank/DDBJ databases">
        <title>Whole genome shotgun sequence of Microbacterium liquefaciens NBRC 15037.</title>
        <authorList>
            <person name="Hosoyama A."/>
            <person name="Uohara A."/>
            <person name="Ohji S."/>
            <person name="Ichikawa N."/>
        </authorList>
    </citation>
    <scope>NUCLEOTIDE SEQUENCE [LARGE SCALE GENOMIC DNA]</scope>
    <source>
        <strain evidence="5 6">NBRC 15037</strain>
    </source>
</reference>
<feature type="domain" description="DUF7507" evidence="4">
    <location>
        <begin position="653"/>
        <end position="756"/>
    </location>
</feature>
<dbReference type="GO" id="GO:0005975">
    <property type="term" value="P:carbohydrate metabolic process"/>
    <property type="evidence" value="ECO:0007669"/>
    <property type="project" value="UniProtKB-ARBA"/>
</dbReference>
<dbReference type="InterPro" id="IPR051172">
    <property type="entry name" value="Chlamydia_OmcB"/>
</dbReference>
<feature type="domain" description="DUF7507" evidence="4">
    <location>
        <begin position="1343"/>
        <end position="1446"/>
    </location>
</feature>
<dbReference type="SUPFAM" id="SSF63825">
    <property type="entry name" value="YWTD domain"/>
    <property type="match status" value="1"/>
</dbReference>
<feature type="region of interest" description="Disordered" evidence="1">
    <location>
        <begin position="968"/>
        <end position="987"/>
    </location>
</feature>
<gene>
    <name evidence="5" type="ORF">MLI01_31010</name>
</gene>
<feature type="region of interest" description="Disordered" evidence="1">
    <location>
        <begin position="1084"/>
        <end position="1114"/>
    </location>
</feature>
<feature type="compositionally biased region" description="Polar residues" evidence="1">
    <location>
        <begin position="623"/>
        <end position="633"/>
    </location>
</feature>
<feature type="transmembrane region" description="Helical" evidence="2">
    <location>
        <begin position="1928"/>
        <end position="1948"/>
    </location>
</feature>
<feature type="domain" description="DUF7507" evidence="4">
    <location>
        <begin position="1228"/>
        <end position="1331"/>
    </location>
</feature>
<comment type="caution">
    <text evidence="5">The sequence shown here is derived from an EMBL/GenBank/DDBJ whole genome shotgun (WGS) entry which is preliminary data.</text>
</comment>
<accession>A0A4Y4B9G5</accession>
<feature type="domain" description="DUF7507" evidence="4">
    <location>
        <begin position="1803"/>
        <end position="1907"/>
    </location>
</feature>
<dbReference type="InterPro" id="IPR055354">
    <property type="entry name" value="DUF7507"/>
</dbReference>
<feature type="region of interest" description="Disordered" evidence="1">
    <location>
        <begin position="1661"/>
        <end position="1687"/>
    </location>
</feature>
<feature type="compositionally biased region" description="Polar residues" evidence="1">
    <location>
        <begin position="1890"/>
        <end position="1899"/>
    </location>
</feature>
<feature type="transmembrane region" description="Helical" evidence="2">
    <location>
        <begin position="20"/>
        <end position="40"/>
    </location>
</feature>
<evidence type="ECO:0000259" key="3">
    <source>
        <dbReference type="Pfam" id="PF20674"/>
    </source>
</evidence>
<proteinExistence type="predicted"/>
<dbReference type="Gene3D" id="2.60.40.10">
    <property type="entry name" value="Immunoglobulins"/>
    <property type="match status" value="1"/>
</dbReference>
<dbReference type="Proteomes" id="UP000317410">
    <property type="component" value="Unassembled WGS sequence"/>
</dbReference>
<sequence length="1955" mass="194856">MVGGWGFGSARSSEGKGSRLVAAAVVAVLVAAVSAVSVVVDQRSAAAAGGLSCGDVFTQQGANPRNIWQIDRTTGGQTSVGTFSIPGTSGSLNGVGIYDADTDGYGEVMTGVQPANTGTARSIYQYSSITGQTTLLGAGVAGAAVTHGAINQANGHYYYGGVTGGTLNVYGFNTTTNQSMGLVASGAIPNGGGNGDWAFDSQGNLYVVAGGSGAGTVNVVSVIDQKIPTSAGTPVAITGTELVRIDAGGAALNAIAFAGDGYLYVAGGPRMYKVNPTTGTVISNVPFATAGTVDMASCASPNTVSIVKDFPAGRHTASDQVTMTISGDGITKGNTATTAGTASGVQPQEAGPVLVLSGQQITVTETGTGTGRPKYDSSWTCVDRNSGNVLASGTGSTGSFIVPDGGPKGVAAVCTFTNGARLPHVSLEKTASTSTLVAGETVTYSFKVTNDGNVPLHDISVSETAFTGAGAVSAISCPALPQPLATGASTTCTASYVVRQADVNAGAVDNTATARAVSPDDIAVTSTPSSVRLTATQTPGISIKKSSDTAVLVVGETVKFSFVVTNTGNVTLNNVGVNETAFTGAGTMSAVSCPADRTLAPGAQLVCTATYVVQQADVDAGSMDNTATATGTPPSGIPVTSDPSTTRTPSVPEPSVSIVKTADRATLVAGQTVTYSFRVTNTGNVTLTNASVVEGTFSGAGSLSAVTCPSDRTLSPNEFMDCTAMYVVQQADVDAGAVDNTATATGTPPSGGPVTSDPSAAHLTAAQTPSVSLVKTADRTNLVVGQKITYTFTIANTGNVTLTDAAVVEGAFSGAGTLSDVSCPADRTLAPGGELECTATYVVQQADMDAGAIDNTATATGTPPTGEPVVSAPSEAKITGAQAPAITIAKTANRTNLLAGDTVTYSFRVTNTGNVTLTDASVAEGEFTGAGSLSAVTCPADRTLSPDEFMDCTATYVVQQADVDAGSVDNSATATGTPPTGDPVTSEPSAANITGTQTPAISIKKSSDTAVLVVGETVTFSFVVTNTGNVTLTDAAVQDVSFTGAGTISAVDCPAERTLTPGAQMVCTATYVVQQADVDAGSMENTATATGTPPSGTPVTSDPSTTRTPSVPEPSVSIVKTADKRTLVAGETVTYSFRVTNTGNVTLTNASVVEGTFSGAGALSAVDCPADRTLSPNEFMECTATYVVQQADVDAGRIRNSATSTGTPPTGDPVVSGPSEVSITATQSPAITIVKSADKTQLVAGETVTYTFLVTNTGNVTLTDAAVVEGGFTGAGALSALDCPADRTLAPGGELECTATYAVQQADVDAGAVDNSATATGNPPTGDPVVSEPSEVNIAATQSPAITIVKSADKTQLVLGETVTYTFLVTNTGNVTLTDASVVEGEFTGAGALSALDCPAARTLAPGGELECTATYVVQQADVDAGAVDNSATATGNPPTGEPVVSEPSEVNIAATQSPAITIVKSADKTQLVAGETVTYTFLVTNTGNVTLTDASVVEGPFTGAGALSALDCPANRTLAPGGELECTATYVVQQADVDAGAVDNSATATGNPPTGEPVVSAPSAVNITATQSPAITIVKSSDKTQLVLGETITYSFVVTNAGNVTLSDVAIEEGEFTGAGDISAVECPADRTLAPGAQLICTATYVVQQADVDAGRVANTATATGTPPGGDPIESDPSTTTSDATPAPALAIVKTADKTDLVVGETVTYTFTVTNTGNVTMSDVAVAEGDFSGAGELSALDCPDARTLIPGQQLVCTATYTVQQADVDAGTLENSATASGTPPTGEPVVTDPSRVVIEGTQSPALSLVKVADKQIAREGDTVTYTFTVTNTGNVTIADVAIAEGAFTGAGALSTPVCADGARSLAPGEKVVCTATYVVQKADEKKGSLENTATVTGTPPSGPKVVSDPSTAKTGVLAVALPPTGGELAVGALTFSVLLMLAGAGLIARRRRSAP</sequence>
<feature type="domain" description="DUF7507" evidence="4">
    <location>
        <begin position="1573"/>
        <end position="1676"/>
    </location>
</feature>
<feature type="domain" description="DUF7507" evidence="4">
    <location>
        <begin position="768"/>
        <end position="871"/>
    </location>
</feature>
<evidence type="ECO:0000256" key="1">
    <source>
        <dbReference type="SAM" id="MobiDB-lite"/>
    </source>
</evidence>
<keyword evidence="2" id="KW-0472">Membrane</keyword>
<keyword evidence="2" id="KW-0812">Transmembrane</keyword>
<feature type="domain" description="DUF7507" evidence="4">
    <location>
        <begin position="1458"/>
        <end position="1561"/>
    </location>
</feature>
<feature type="domain" description="SpaA-like prealbumin fold" evidence="3">
    <location>
        <begin position="304"/>
        <end position="419"/>
    </location>
</feature>
<feature type="domain" description="DUF7507" evidence="4">
    <location>
        <begin position="1688"/>
        <end position="1790"/>
    </location>
</feature>
<keyword evidence="2" id="KW-1133">Transmembrane helix</keyword>
<dbReference type="Pfam" id="PF20674">
    <property type="entry name" value="SpaA_3"/>
    <property type="match status" value="1"/>
</dbReference>
<dbReference type="InterPro" id="IPR013783">
    <property type="entry name" value="Ig-like_fold"/>
</dbReference>
<evidence type="ECO:0008006" key="7">
    <source>
        <dbReference type="Google" id="ProtNLM"/>
    </source>
</evidence>
<feature type="region of interest" description="Disordered" evidence="1">
    <location>
        <begin position="1890"/>
        <end position="1909"/>
    </location>
</feature>
<feature type="domain" description="DUF7507" evidence="4">
    <location>
        <begin position="1113"/>
        <end position="1216"/>
    </location>
</feature>
<evidence type="ECO:0000313" key="6">
    <source>
        <dbReference type="Proteomes" id="UP000317410"/>
    </source>
</evidence>
<feature type="domain" description="DUF7507" evidence="4">
    <location>
        <begin position="883"/>
        <end position="986"/>
    </location>
</feature>
<feature type="region of interest" description="Disordered" evidence="1">
    <location>
        <begin position="739"/>
        <end position="758"/>
    </location>
</feature>
<dbReference type="Pfam" id="PF24346">
    <property type="entry name" value="DUF7507"/>
    <property type="match status" value="13"/>
</dbReference>
<dbReference type="EMBL" id="BJNQ01000031">
    <property type="protein sequence ID" value="GEC76956.1"/>
    <property type="molecule type" value="Genomic_DNA"/>
</dbReference>
<evidence type="ECO:0000256" key="2">
    <source>
        <dbReference type="SAM" id="Phobius"/>
    </source>
</evidence>
<protein>
    <recommendedName>
        <fullName evidence="7">Gram-positive cocci surface proteins LPxTG domain-containing protein</fullName>
    </recommendedName>
</protein>
<organism evidence="5 6">
    <name type="scientific">Microbacterium maritypicum</name>
    <name type="common">Microbacterium liquefaciens</name>
    <dbReference type="NCBI Taxonomy" id="33918"/>
    <lineage>
        <taxon>Bacteria</taxon>
        <taxon>Bacillati</taxon>
        <taxon>Actinomycetota</taxon>
        <taxon>Actinomycetes</taxon>
        <taxon>Micrococcales</taxon>
        <taxon>Microbacteriaceae</taxon>
        <taxon>Microbacterium</taxon>
    </lineage>
</organism>
<name>A0A4Y4B9G5_MICMQ</name>
<evidence type="ECO:0000259" key="4">
    <source>
        <dbReference type="Pfam" id="PF24346"/>
    </source>
</evidence>
<feature type="domain" description="DUF7507" evidence="4">
    <location>
        <begin position="998"/>
        <end position="1101"/>
    </location>
</feature>
<feature type="domain" description="DUF7507" evidence="4">
    <location>
        <begin position="423"/>
        <end position="526"/>
    </location>
</feature>
<dbReference type="PANTHER" id="PTHR34819">
    <property type="entry name" value="LARGE CYSTEINE-RICH PERIPLASMIC PROTEIN OMCB"/>
    <property type="match status" value="1"/>
</dbReference>
<dbReference type="InterPro" id="IPR048834">
    <property type="entry name" value="SpaA_pre-album"/>
</dbReference>
<feature type="region of interest" description="Disordered" evidence="1">
    <location>
        <begin position="623"/>
        <end position="654"/>
    </location>
</feature>
<dbReference type="InterPro" id="IPR047589">
    <property type="entry name" value="DUF11_rpt"/>
</dbReference>
<dbReference type="NCBIfam" id="TIGR01451">
    <property type="entry name" value="B_ant_repeat"/>
    <property type="match status" value="13"/>
</dbReference>
<evidence type="ECO:0000313" key="5">
    <source>
        <dbReference type="EMBL" id="GEC76956.1"/>
    </source>
</evidence>
<feature type="domain" description="DUF7507" evidence="4">
    <location>
        <begin position="539"/>
        <end position="641"/>
    </location>
</feature>